<comment type="caution">
    <text evidence="1">The sequence shown here is derived from an EMBL/GenBank/DDBJ whole genome shotgun (WGS) entry which is preliminary data.</text>
</comment>
<proteinExistence type="predicted"/>
<organism evidence="1 2">
    <name type="scientific">Pseudozyma antarctica</name>
    <name type="common">Yeast</name>
    <name type="synonym">Candida antarctica</name>
    <dbReference type="NCBI Taxonomy" id="84753"/>
    <lineage>
        <taxon>Eukaryota</taxon>
        <taxon>Fungi</taxon>
        <taxon>Dikarya</taxon>
        <taxon>Basidiomycota</taxon>
        <taxon>Ustilaginomycotina</taxon>
        <taxon>Ustilaginomycetes</taxon>
        <taxon>Ustilaginales</taxon>
        <taxon>Ustilaginaceae</taxon>
        <taxon>Moesziomyces</taxon>
    </lineage>
</organism>
<dbReference type="EMBL" id="OOIQ01000020">
    <property type="protein sequence ID" value="SPO48612.1"/>
    <property type="molecule type" value="Genomic_DNA"/>
</dbReference>
<reference evidence="1" key="1">
    <citation type="submission" date="2018-03" db="EMBL/GenBank/DDBJ databases">
        <authorList>
            <person name="Guldener U."/>
        </authorList>
    </citation>
    <scope>NUCLEOTIDE SEQUENCE [LARGE SCALE GENOMIC DNA]</scope>
    <source>
        <strain evidence="1">ATCC34888</strain>
    </source>
</reference>
<evidence type="ECO:0000313" key="2">
    <source>
        <dbReference type="Proteomes" id="UP000325008"/>
    </source>
</evidence>
<accession>A0A5C3FWC0</accession>
<keyword evidence="2" id="KW-1185">Reference proteome</keyword>
<name>A0A5C3FWC0_PSEA2</name>
<sequence>MPAVTAGMPSLEDWRAPLDVAAPLALRTSGRLEAKNHALQAVRDACPTLHPKGPLTSSCASLQKDAEASARTVFEKPAVSDSPDKNLAAGGMPDLQETLQSLAVTTVRQVILTAEWLYGMKLY</sequence>
<evidence type="ECO:0000313" key="1">
    <source>
        <dbReference type="EMBL" id="SPO48612.1"/>
    </source>
</evidence>
<protein>
    <submittedName>
        <fullName evidence="1">Uncharacterized protein</fullName>
    </submittedName>
</protein>
<dbReference type="AlphaFoldDB" id="A0A5C3FWC0"/>
<dbReference type="Proteomes" id="UP000325008">
    <property type="component" value="Unassembled WGS sequence"/>
</dbReference>
<gene>
    <name evidence="1" type="ORF">PSANT_06303</name>
</gene>